<gene>
    <name evidence="1" type="ORF">Aargi30884_16450</name>
</gene>
<dbReference type="KEGG" id="aarg:Aargi30884_16450"/>
<evidence type="ECO:0000313" key="2">
    <source>
        <dbReference type="Proteomes" id="UP000464754"/>
    </source>
</evidence>
<proteinExistence type="predicted"/>
<dbReference type="RefSeq" id="WP_115716468.1">
    <property type="nucleotide sequence ID" value="NZ_AP019695.1"/>
</dbReference>
<organism evidence="1 2">
    <name type="scientific">Amedibacterium intestinale</name>
    <dbReference type="NCBI Taxonomy" id="2583452"/>
    <lineage>
        <taxon>Bacteria</taxon>
        <taxon>Bacillati</taxon>
        <taxon>Bacillota</taxon>
        <taxon>Erysipelotrichia</taxon>
        <taxon>Erysipelotrichales</taxon>
        <taxon>Erysipelotrichaceae</taxon>
        <taxon>Amedibacterium</taxon>
    </lineage>
</organism>
<dbReference type="Proteomes" id="UP000464754">
    <property type="component" value="Chromosome"/>
</dbReference>
<evidence type="ECO:0000313" key="1">
    <source>
        <dbReference type="EMBL" id="BBK22742.1"/>
    </source>
</evidence>
<accession>A0A6N4TKY7</accession>
<reference evidence="2" key="1">
    <citation type="submission" date="2019-05" db="EMBL/GenBank/DDBJ databases">
        <title>Complete genome sequencing of Absiella argi strain JCM 30884.</title>
        <authorList>
            <person name="Sakamoto M."/>
            <person name="Murakami T."/>
            <person name="Mori H."/>
        </authorList>
    </citation>
    <scope>NUCLEOTIDE SEQUENCE [LARGE SCALE GENOMIC DNA]</scope>
    <source>
        <strain evidence="2">JCM 30884</strain>
    </source>
</reference>
<sequence>MDYWIEFLMTTALGIISYFLKKTMDKIDRTEREVQRIERDFVTETSHAKDMEDMGRDITKIREDYTPRNEFKEAVHEFRNDLKAAQKEFLTKEDFIRENRKTEQRLDDIYKLLLKERS</sequence>
<dbReference type="EMBL" id="AP019695">
    <property type="protein sequence ID" value="BBK22742.1"/>
    <property type="molecule type" value="Genomic_DNA"/>
</dbReference>
<keyword evidence="2" id="KW-1185">Reference proteome</keyword>
<dbReference type="AlphaFoldDB" id="A0A6N4TKY7"/>
<name>A0A6N4TKY7_9FIRM</name>
<protein>
    <submittedName>
        <fullName evidence="1">Uncharacterized protein</fullName>
    </submittedName>
</protein>